<keyword evidence="2" id="KW-0813">Transport</keyword>
<keyword evidence="6 7" id="KW-0129">CBS domain</keyword>
<dbReference type="GO" id="GO:0005524">
    <property type="term" value="F:ATP binding"/>
    <property type="evidence" value="ECO:0007669"/>
    <property type="project" value="UniProtKB-KW"/>
</dbReference>
<dbReference type="Gene3D" id="3.40.50.300">
    <property type="entry name" value="P-loop containing nucleotide triphosphate hydrolases"/>
    <property type="match status" value="1"/>
</dbReference>
<proteinExistence type="inferred from homology"/>
<dbReference type="InterPro" id="IPR027417">
    <property type="entry name" value="P-loop_NTPase"/>
</dbReference>
<dbReference type="SMART" id="SM00382">
    <property type="entry name" value="AAA"/>
    <property type="match status" value="1"/>
</dbReference>
<name>A0A553JXY2_9ACTN</name>
<dbReference type="AlphaFoldDB" id="A0A553JXY2"/>
<dbReference type="GO" id="GO:0006865">
    <property type="term" value="P:amino acid transport"/>
    <property type="evidence" value="ECO:0007669"/>
    <property type="project" value="UniProtKB-KW"/>
</dbReference>
<dbReference type="Pfam" id="PF00005">
    <property type="entry name" value="ABC_tran"/>
    <property type="match status" value="1"/>
</dbReference>
<feature type="region of interest" description="Disordered" evidence="8">
    <location>
        <begin position="1"/>
        <end position="22"/>
    </location>
</feature>
<protein>
    <submittedName>
        <fullName evidence="11">Glycine betaine/L-proline ABC transporter ATP-binding protein</fullName>
    </submittedName>
</protein>
<feature type="domain" description="ABC transporter" evidence="9">
    <location>
        <begin position="66"/>
        <end position="324"/>
    </location>
</feature>
<dbReference type="PROSITE" id="PS50893">
    <property type="entry name" value="ABC_TRANSPORTER_2"/>
    <property type="match status" value="1"/>
</dbReference>
<dbReference type="InterPro" id="IPR003593">
    <property type="entry name" value="AAA+_ATPase"/>
</dbReference>
<comment type="caution">
    <text evidence="11">The sequence shown here is derived from an EMBL/GenBank/DDBJ whole genome shotgun (WGS) entry which is preliminary data.</text>
</comment>
<evidence type="ECO:0000256" key="2">
    <source>
        <dbReference type="ARBA" id="ARBA00022448"/>
    </source>
</evidence>
<accession>A0A553JXY2</accession>
<dbReference type="Proteomes" id="UP000317638">
    <property type="component" value="Unassembled WGS sequence"/>
</dbReference>
<dbReference type="GO" id="GO:0031460">
    <property type="term" value="P:glycine betaine transport"/>
    <property type="evidence" value="ECO:0007669"/>
    <property type="project" value="InterPro"/>
</dbReference>
<evidence type="ECO:0000256" key="4">
    <source>
        <dbReference type="ARBA" id="ARBA00022840"/>
    </source>
</evidence>
<comment type="similarity">
    <text evidence="1">Belongs to the ABC transporter superfamily.</text>
</comment>
<sequence>MRQRLPRQAGRRVHGSTYGSGDRLTATPALSCLRHSERRCGLPQPGVGWSGNHHPGGNVAENEVQLRAEALYKVFGRSAESTIRKLEAGVDRDDLGEGTTAAVIDASFEVRKGEIFVVMGLSGSGKSTLIRMLNGLLEPTHGSVEIGGEPLTGVPTGKLRELRRRKVSMVFQHFGLLPHRSVIDNVAYGLEIQGLSRRARLERAREVIQLVGLAGWENNLPSELSGGMRQRVGLARALASDTDVLLMDEAFSALDPLIRREMQEQLLDLQSRLGKTIIFITHDLNEAMFLGERIAVMRNGRIVQIGTPEEILTDPANDYVAQFVQDVDRARVLTAGAVMEPALAVVQESAGPRAALRVMRDEQTSAAFVVSRDRRLLGAITDRKALELVRGGRSSMTAELAEAAHVETGTTIAELVAPAIESPLPLAVTDANGHLVGVVPRVTLLAALGGDEASEAVAAKLIAPLPAATVETALSAAHTAEGGL</sequence>
<organism evidence="11 12">
    <name type="scientific">Tessaracoccus rhinocerotis</name>
    <dbReference type="NCBI Taxonomy" id="1689449"/>
    <lineage>
        <taxon>Bacteria</taxon>
        <taxon>Bacillati</taxon>
        <taxon>Actinomycetota</taxon>
        <taxon>Actinomycetes</taxon>
        <taxon>Propionibacteriales</taxon>
        <taxon>Propionibacteriaceae</taxon>
        <taxon>Tessaracoccus</taxon>
    </lineage>
</organism>
<dbReference type="FunFam" id="3.40.50.300:FF:000201">
    <property type="entry name" value="Glycine betaine/L-proline ABC transporter ATP-binding protein"/>
    <property type="match status" value="1"/>
</dbReference>
<dbReference type="InterPro" id="IPR003439">
    <property type="entry name" value="ABC_transporter-like_ATP-bd"/>
</dbReference>
<dbReference type="CDD" id="cd03294">
    <property type="entry name" value="ABC_Pro_Gly_Betaine"/>
    <property type="match status" value="1"/>
</dbReference>
<evidence type="ECO:0000256" key="3">
    <source>
        <dbReference type="ARBA" id="ARBA00022741"/>
    </source>
</evidence>
<dbReference type="GO" id="GO:0006970">
    <property type="term" value="P:response to osmotic stress"/>
    <property type="evidence" value="ECO:0007669"/>
    <property type="project" value="UniProtKB-ARBA"/>
</dbReference>
<dbReference type="InterPro" id="IPR017871">
    <property type="entry name" value="ABC_transporter-like_CS"/>
</dbReference>
<feature type="compositionally biased region" description="Basic residues" evidence="8">
    <location>
        <begin position="1"/>
        <end position="14"/>
    </location>
</feature>
<dbReference type="InterPro" id="IPR005892">
    <property type="entry name" value="Gly-betaine_transp_ATP-bd"/>
</dbReference>
<evidence type="ECO:0000256" key="5">
    <source>
        <dbReference type="ARBA" id="ARBA00022970"/>
    </source>
</evidence>
<evidence type="ECO:0000259" key="10">
    <source>
        <dbReference type="PROSITE" id="PS51371"/>
    </source>
</evidence>
<dbReference type="InterPro" id="IPR051921">
    <property type="entry name" value="ABC_osmolyte_uptake_ATP-bind"/>
</dbReference>
<keyword evidence="4 11" id="KW-0067">ATP-binding</keyword>
<dbReference type="PANTHER" id="PTHR43869">
    <property type="entry name" value="GLYCINE BETAINE/PROLINE BETAINE TRANSPORT SYSTEM ATP-BINDING PROTEIN PROV"/>
    <property type="match status" value="1"/>
</dbReference>
<evidence type="ECO:0000256" key="1">
    <source>
        <dbReference type="ARBA" id="ARBA00005417"/>
    </source>
</evidence>
<dbReference type="GO" id="GO:0016887">
    <property type="term" value="F:ATP hydrolysis activity"/>
    <property type="evidence" value="ECO:0007669"/>
    <property type="project" value="InterPro"/>
</dbReference>
<evidence type="ECO:0000256" key="7">
    <source>
        <dbReference type="PROSITE-ProRule" id="PRU00703"/>
    </source>
</evidence>
<dbReference type="OrthoDB" id="9802264at2"/>
<dbReference type="SUPFAM" id="SSF52540">
    <property type="entry name" value="P-loop containing nucleoside triphosphate hydrolases"/>
    <property type="match status" value="1"/>
</dbReference>
<dbReference type="PROSITE" id="PS00211">
    <property type="entry name" value="ABC_TRANSPORTER_1"/>
    <property type="match status" value="1"/>
</dbReference>
<keyword evidence="12" id="KW-1185">Reference proteome</keyword>
<dbReference type="SUPFAM" id="SSF54631">
    <property type="entry name" value="CBS-domain pair"/>
    <property type="match status" value="1"/>
</dbReference>
<dbReference type="PANTHER" id="PTHR43869:SF1">
    <property type="entry name" value="GLYCINE BETAINE_PROLINE BETAINE TRANSPORT SYSTEM ATP-BINDING PROTEIN PROV"/>
    <property type="match status" value="1"/>
</dbReference>
<reference evidence="11 12" key="1">
    <citation type="submission" date="2019-07" db="EMBL/GenBank/DDBJ databases">
        <authorList>
            <person name="Zhou L.-Y."/>
        </authorList>
    </citation>
    <scope>NUCLEOTIDE SEQUENCE [LARGE SCALE GENOMIC DNA]</scope>
    <source>
        <strain evidence="11 12">YIM 101269</strain>
    </source>
</reference>
<evidence type="ECO:0000313" key="12">
    <source>
        <dbReference type="Proteomes" id="UP000317638"/>
    </source>
</evidence>
<evidence type="ECO:0000256" key="8">
    <source>
        <dbReference type="SAM" id="MobiDB-lite"/>
    </source>
</evidence>
<feature type="domain" description="CBS" evidence="10">
    <location>
        <begin position="339"/>
        <end position="395"/>
    </location>
</feature>
<evidence type="ECO:0000259" key="9">
    <source>
        <dbReference type="PROSITE" id="PS50893"/>
    </source>
</evidence>
<dbReference type="InterPro" id="IPR000644">
    <property type="entry name" value="CBS_dom"/>
</dbReference>
<evidence type="ECO:0000313" key="11">
    <source>
        <dbReference type="EMBL" id="TRY17300.1"/>
    </source>
</evidence>
<keyword evidence="5" id="KW-0029">Amino-acid transport</keyword>
<dbReference type="PROSITE" id="PS51371">
    <property type="entry name" value="CBS"/>
    <property type="match status" value="1"/>
</dbReference>
<dbReference type="NCBIfam" id="TIGR01186">
    <property type="entry name" value="proV"/>
    <property type="match status" value="1"/>
</dbReference>
<dbReference type="InterPro" id="IPR046342">
    <property type="entry name" value="CBS_dom_sf"/>
</dbReference>
<evidence type="ECO:0000256" key="6">
    <source>
        <dbReference type="ARBA" id="ARBA00023122"/>
    </source>
</evidence>
<dbReference type="Gene3D" id="3.10.580.10">
    <property type="entry name" value="CBS-domain"/>
    <property type="match status" value="1"/>
</dbReference>
<dbReference type="Pfam" id="PF00571">
    <property type="entry name" value="CBS"/>
    <property type="match status" value="1"/>
</dbReference>
<gene>
    <name evidence="11" type="ORF">FOJ82_12155</name>
</gene>
<dbReference type="GO" id="GO:0016020">
    <property type="term" value="C:membrane"/>
    <property type="evidence" value="ECO:0007669"/>
    <property type="project" value="InterPro"/>
</dbReference>
<keyword evidence="3" id="KW-0547">Nucleotide-binding</keyword>
<dbReference type="EMBL" id="VKKG01000005">
    <property type="protein sequence ID" value="TRY17300.1"/>
    <property type="molecule type" value="Genomic_DNA"/>
</dbReference>